<dbReference type="SUPFAM" id="SSF109993">
    <property type="entry name" value="VPS9 domain"/>
    <property type="match status" value="1"/>
</dbReference>
<dbReference type="GO" id="GO:0008270">
    <property type="term" value="F:zinc ion binding"/>
    <property type="evidence" value="ECO:0007669"/>
    <property type="project" value="UniProtKB-KW"/>
</dbReference>
<dbReference type="Pfam" id="PF01754">
    <property type="entry name" value="zf-A20"/>
    <property type="match status" value="1"/>
</dbReference>
<dbReference type="SMART" id="SM00259">
    <property type="entry name" value="ZnF_A20"/>
    <property type="match status" value="1"/>
</dbReference>
<feature type="domain" description="VPS9" evidence="7">
    <location>
        <begin position="274"/>
        <end position="418"/>
    </location>
</feature>
<evidence type="ECO:0000256" key="2">
    <source>
        <dbReference type="ARBA" id="ARBA00022771"/>
    </source>
</evidence>
<evidence type="ECO:0000256" key="4">
    <source>
        <dbReference type="SAM" id="Coils"/>
    </source>
</evidence>
<reference evidence="8 9" key="1">
    <citation type="submission" date="2015-12" db="EMBL/GenBank/DDBJ databases">
        <title>Draft genome of the nematode, Onchocerca flexuosa.</title>
        <authorList>
            <person name="Mitreva M."/>
        </authorList>
    </citation>
    <scope>NUCLEOTIDE SEQUENCE [LARGE SCALE GENOMIC DNA]</scope>
    <source>
        <strain evidence="8">Red Deer</strain>
    </source>
</reference>
<dbReference type="GO" id="GO:0031267">
    <property type="term" value="F:small GTPase binding"/>
    <property type="evidence" value="ECO:0007669"/>
    <property type="project" value="TreeGrafter"/>
</dbReference>
<gene>
    <name evidence="8" type="ORF">X798_03467</name>
</gene>
<evidence type="ECO:0000313" key="8">
    <source>
        <dbReference type="EMBL" id="OZC09510.1"/>
    </source>
</evidence>
<evidence type="ECO:0000256" key="3">
    <source>
        <dbReference type="ARBA" id="ARBA00022833"/>
    </source>
</evidence>
<dbReference type="InterPro" id="IPR002653">
    <property type="entry name" value="Znf_A20"/>
</dbReference>
<feature type="coiled-coil region" evidence="4">
    <location>
        <begin position="447"/>
        <end position="491"/>
    </location>
</feature>
<dbReference type="GO" id="GO:0005829">
    <property type="term" value="C:cytosol"/>
    <property type="evidence" value="ECO:0007669"/>
    <property type="project" value="TreeGrafter"/>
</dbReference>
<feature type="compositionally biased region" description="Basic and acidic residues" evidence="5">
    <location>
        <begin position="545"/>
        <end position="554"/>
    </location>
</feature>
<organism evidence="8 9">
    <name type="scientific">Onchocerca flexuosa</name>
    <dbReference type="NCBI Taxonomy" id="387005"/>
    <lineage>
        <taxon>Eukaryota</taxon>
        <taxon>Metazoa</taxon>
        <taxon>Ecdysozoa</taxon>
        <taxon>Nematoda</taxon>
        <taxon>Chromadorea</taxon>
        <taxon>Rhabditida</taxon>
        <taxon>Spirurina</taxon>
        <taxon>Spiruromorpha</taxon>
        <taxon>Filarioidea</taxon>
        <taxon>Onchocercidae</taxon>
        <taxon>Onchocerca</taxon>
    </lineage>
</organism>
<feature type="region of interest" description="Disordered" evidence="5">
    <location>
        <begin position="544"/>
        <end position="566"/>
    </location>
</feature>
<protein>
    <submittedName>
        <fullName evidence="8">A20-like zinc finger</fullName>
    </submittedName>
</protein>
<dbReference type="Pfam" id="PF18151">
    <property type="entry name" value="DUF5601"/>
    <property type="match status" value="1"/>
</dbReference>
<keyword evidence="9" id="KW-1185">Reference proteome</keyword>
<dbReference type="Gene3D" id="1.20.5.4770">
    <property type="match status" value="1"/>
</dbReference>
<dbReference type="Proteomes" id="UP000242913">
    <property type="component" value="Unassembled WGS sequence"/>
</dbReference>
<feature type="compositionally biased region" description="Polar residues" evidence="5">
    <location>
        <begin position="555"/>
        <end position="566"/>
    </location>
</feature>
<dbReference type="GO" id="GO:0016192">
    <property type="term" value="P:vesicle-mediated transport"/>
    <property type="evidence" value="ECO:0007669"/>
    <property type="project" value="InterPro"/>
</dbReference>
<dbReference type="PROSITE" id="PS51205">
    <property type="entry name" value="VPS9"/>
    <property type="match status" value="1"/>
</dbReference>
<dbReference type="GO" id="GO:0003677">
    <property type="term" value="F:DNA binding"/>
    <property type="evidence" value="ECO:0007669"/>
    <property type="project" value="InterPro"/>
</dbReference>
<dbReference type="Pfam" id="PF02204">
    <property type="entry name" value="VPS9"/>
    <property type="match status" value="1"/>
</dbReference>
<proteinExistence type="predicted"/>
<evidence type="ECO:0000256" key="1">
    <source>
        <dbReference type="ARBA" id="ARBA00022723"/>
    </source>
</evidence>
<evidence type="ECO:0000256" key="5">
    <source>
        <dbReference type="SAM" id="MobiDB-lite"/>
    </source>
</evidence>
<keyword evidence="4" id="KW-0175">Coiled coil</keyword>
<keyword evidence="3" id="KW-0862">Zinc</keyword>
<keyword evidence="2" id="KW-0863">Zinc-finger</keyword>
<dbReference type="EMBL" id="KZ269993">
    <property type="protein sequence ID" value="OZC09510.1"/>
    <property type="molecule type" value="Genomic_DNA"/>
</dbReference>
<sequence length="566" mass="64389">MDSTEIENGTQKLLKSSSSDKRLRVQITEGDLLCVNHCGFYGTPQWKGRCSKCWRTYQMEEKKTQYYAKNRELLNFEKFEGRRKLSTESRSLTLKSILRKSPSVAANSNFSQEMVYTGASSQSALPSPVTPIRHFASSLQYHFLHRLSEESISAYDHFHEFLKNNLPQAVAHEIAQQTHHAVDRILEQQNVNMDDLSGMVQHFYQVLADKMRHSSIMNDSAVNVSVEEVMAEVEQYICVRAYSTLFCARHAFLLFSGTLEFVSFFECFSRADEEIADLSLQDRIRSLNWVTAGFLETTLDFSQESVRDKLDEAITEIIDMNSHRGAAEKLQCLVRCSKMIFEALKESRSGAPAGADEYLPVLIFVILKGNPPLIQSNVKFVSRFALPARVLSGESGYYFTNLSCALQFVQNMNAESLKMPKEEFEAYTSGHQVPPLNAMNMGCNQSIRTMENSLVQVRQLLERQKNLKILMKELEIRVKKETDELSAEVDEILNSYPSEELKQLTEQIMIEEAELFGTSVSSSTLLNNISQSSRELDFIDENASNEEHNDHEKNVTSQPSSIQDLV</sequence>
<dbReference type="SMART" id="SM00167">
    <property type="entry name" value="VPS9"/>
    <property type="match status" value="1"/>
</dbReference>
<evidence type="ECO:0000313" key="9">
    <source>
        <dbReference type="Proteomes" id="UP000242913"/>
    </source>
</evidence>
<dbReference type="SUPFAM" id="SSF57716">
    <property type="entry name" value="Glucocorticoid receptor-like (DNA-binding domain)"/>
    <property type="match status" value="1"/>
</dbReference>
<dbReference type="AlphaFoldDB" id="A0A238BXP3"/>
<dbReference type="InterPro" id="IPR003123">
    <property type="entry name" value="VPS9"/>
</dbReference>
<keyword evidence="1" id="KW-0479">Metal-binding</keyword>
<dbReference type="GO" id="GO:0005085">
    <property type="term" value="F:guanyl-nucleotide exchange factor activity"/>
    <property type="evidence" value="ECO:0007669"/>
    <property type="project" value="InterPro"/>
</dbReference>
<dbReference type="InterPro" id="IPR037191">
    <property type="entry name" value="VPS9_dom_sf"/>
</dbReference>
<dbReference type="Gene3D" id="1.20.1050.80">
    <property type="entry name" value="VPS9 domain"/>
    <property type="match status" value="1"/>
</dbReference>
<dbReference type="InterPro" id="IPR045046">
    <property type="entry name" value="Vps9-like"/>
</dbReference>
<dbReference type="OrthoDB" id="300289at2759"/>
<accession>A0A238BXP3</accession>
<evidence type="ECO:0000259" key="7">
    <source>
        <dbReference type="PROSITE" id="PS51205"/>
    </source>
</evidence>
<name>A0A238BXP3_9BILA</name>
<dbReference type="PROSITE" id="PS51036">
    <property type="entry name" value="ZF_A20"/>
    <property type="match status" value="1"/>
</dbReference>
<dbReference type="InterPro" id="IPR041545">
    <property type="entry name" value="DUF5601"/>
</dbReference>
<dbReference type="GO" id="GO:0030139">
    <property type="term" value="C:endocytic vesicle"/>
    <property type="evidence" value="ECO:0007669"/>
    <property type="project" value="TreeGrafter"/>
</dbReference>
<dbReference type="PANTHER" id="PTHR23101">
    <property type="entry name" value="RAB GDP/GTP EXCHANGE FACTOR"/>
    <property type="match status" value="1"/>
</dbReference>
<evidence type="ECO:0000259" key="6">
    <source>
        <dbReference type="PROSITE" id="PS51036"/>
    </source>
</evidence>
<feature type="domain" description="A20-type" evidence="6">
    <location>
        <begin position="28"/>
        <end position="62"/>
    </location>
</feature>
<dbReference type="PANTHER" id="PTHR23101:SF122">
    <property type="entry name" value="RABAPTIN-5-ASSOCIATED EXCHANGE FACTOR FOR RAB5"/>
    <property type="match status" value="1"/>
</dbReference>
<dbReference type="Gene3D" id="1.10.246.120">
    <property type="match status" value="1"/>
</dbReference>